<evidence type="ECO:0000313" key="1">
    <source>
        <dbReference type="EMBL" id="ODA90679.1"/>
    </source>
</evidence>
<proteinExistence type="predicted"/>
<comment type="caution">
    <text evidence="1">The sequence shown here is derived from an EMBL/GenBank/DDBJ whole genome shotgun (WGS) entry which is preliminary data.</text>
</comment>
<reference evidence="1 2" key="1">
    <citation type="submission" date="2015-11" db="EMBL/GenBank/DDBJ databases">
        <authorList>
            <person name="Zhang Y."/>
            <person name="Guo Z."/>
        </authorList>
    </citation>
    <scope>NUCLEOTIDE SEQUENCE [LARGE SCALE GENOMIC DNA]</scope>
    <source>
        <strain evidence="2">gdw1</strain>
    </source>
</reference>
<organism evidence="1 2">
    <name type="scientific">Leifsonia xyli subsp. xyli</name>
    <dbReference type="NCBI Taxonomy" id="59736"/>
    <lineage>
        <taxon>Bacteria</taxon>
        <taxon>Bacillati</taxon>
        <taxon>Actinomycetota</taxon>
        <taxon>Actinomycetes</taxon>
        <taxon>Micrococcales</taxon>
        <taxon>Microbacteriaceae</taxon>
        <taxon>Leifsonia</taxon>
    </lineage>
</organism>
<sequence length="116" mass="12291">MQDGLWDLYATNPDLNVNTLEWDSAHGKLLVYTAATTQVQPLFDEHLSGMPVELVPAKHSKRTIDAVLDRIASTGGDLGNGQRVVTAQPAKDGSSIALGVEGTTDARGRLAPLNAP</sequence>
<dbReference type="EMBL" id="LNZG01000008">
    <property type="protein sequence ID" value="ODA90679.1"/>
    <property type="molecule type" value="Genomic_DNA"/>
</dbReference>
<accession>A0A1E2SLM1</accession>
<dbReference type="Proteomes" id="UP000094426">
    <property type="component" value="Unassembled WGS sequence"/>
</dbReference>
<dbReference type="AlphaFoldDB" id="A0A1E2SLM1"/>
<protein>
    <submittedName>
        <fullName evidence="1">Uncharacterized protein</fullName>
    </submittedName>
</protein>
<evidence type="ECO:0000313" key="2">
    <source>
        <dbReference type="Proteomes" id="UP000094426"/>
    </source>
</evidence>
<gene>
    <name evidence="1" type="ORF">ATY41_09085</name>
</gene>
<name>A0A1E2SLM1_LEIXY</name>